<dbReference type="InterPro" id="IPR051907">
    <property type="entry name" value="DoxX-like_oxidoreductase"/>
</dbReference>
<organism evidence="8 9">
    <name type="scientific">Burkholderia pyrrocinia</name>
    <name type="common">Pseudomonas pyrrocinia</name>
    <dbReference type="NCBI Taxonomy" id="60550"/>
    <lineage>
        <taxon>Bacteria</taxon>
        <taxon>Pseudomonadati</taxon>
        <taxon>Pseudomonadota</taxon>
        <taxon>Betaproteobacteria</taxon>
        <taxon>Burkholderiales</taxon>
        <taxon>Burkholderiaceae</taxon>
        <taxon>Burkholderia</taxon>
        <taxon>Burkholderia cepacia complex</taxon>
    </lineage>
</organism>
<evidence type="ECO:0000256" key="7">
    <source>
        <dbReference type="SAM" id="Phobius"/>
    </source>
</evidence>
<protein>
    <submittedName>
        <fullName evidence="8">DoxX family protein</fullName>
    </submittedName>
</protein>
<gene>
    <name evidence="8" type="ORF">WN985_06805</name>
</gene>
<dbReference type="Pfam" id="PF07681">
    <property type="entry name" value="DoxX"/>
    <property type="match status" value="1"/>
</dbReference>
<dbReference type="PANTHER" id="PTHR33452:SF1">
    <property type="entry name" value="INNER MEMBRANE PROTEIN YPHA-RELATED"/>
    <property type="match status" value="1"/>
</dbReference>
<keyword evidence="3" id="KW-1003">Cell membrane</keyword>
<name>A0ABZ3BLA7_BURPY</name>
<keyword evidence="5 7" id="KW-1133">Transmembrane helix</keyword>
<accession>A0ABZ3BLA7</accession>
<keyword evidence="6 7" id="KW-0472">Membrane</keyword>
<keyword evidence="9" id="KW-1185">Reference proteome</keyword>
<reference evidence="8 9" key="1">
    <citation type="submission" date="2024-04" db="EMBL/GenBank/DDBJ databases">
        <title>Biological Control Activity of Plant Growth Promoting Rhizobacteria Burkholderia pyrrocinia BX1 against Tobacco black shank Introduction Tobacco black shank (TBS) caused by the oomycete Phytophthora. nicotianae (P. nicotianae) has become a destructive soil.</title>
        <authorList>
            <person name="Liu X."/>
            <person name="Shu C."/>
        </authorList>
    </citation>
    <scope>NUCLEOTIDE SEQUENCE [LARGE SCALE GENOMIC DNA]</scope>
    <source>
        <strain evidence="8 9">BX1</strain>
    </source>
</reference>
<dbReference type="EMBL" id="CP150849">
    <property type="protein sequence ID" value="WZW55369.1"/>
    <property type="molecule type" value="Genomic_DNA"/>
</dbReference>
<evidence type="ECO:0000256" key="4">
    <source>
        <dbReference type="ARBA" id="ARBA00022692"/>
    </source>
</evidence>
<evidence type="ECO:0000313" key="9">
    <source>
        <dbReference type="Proteomes" id="UP001484179"/>
    </source>
</evidence>
<evidence type="ECO:0000256" key="6">
    <source>
        <dbReference type="ARBA" id="ARBA00023136"/>
    </source>
</evidence>
<evidence type="ECO:0000256" key="2">
    <source>
        <dbReference type="ARBA" id="ARBA00006679"/>
    </source>
</evidence>
<evidence type="ECO:0000256" key="3">
    <source>
        <dbReference type="ARBA" id="ARBA00022475"/>
    </source>
</evidence>
<feature type="transmembrane region" description="Helical" evidence="7">
    <location>
        <begin position="77"/>
        <end position="97"/>
    </location>
</feature>
<evidence type="ECO:0000256" key="5">
    <source>
        <dbReference type="ARBA" id="ARBA00022989"/>
    </source>
</evidence>
<dbReference type="InterPro" id="IPR032808">
    <property type="entry name" value="DoxX"/>
</dbReference>
<dbReference type="RefSeq" id="WP_342309272.1">
    <property type="nucleotide sequence ID" value="NZ_CP150849.1"/>
</dbReference>
<feature type="transmembrane region" description="Helical" evidence="7">
    <location>
        <begin position="117"/>
        <end position="135"/>
    </location>
</feature>
<sequence>MSESNHRGLDSAVLLAARICLSVLFLSGGVKKLFAYGAFAGYLSTKGIPFPAAMAAPAVATELLGGVLLALGIRMRVIAPCLALYTLFTAFTGHPFWTFGDPKLRADMTIQFWKNVAIAGGFLALFVSGAGRYSVSRNPVKRVV</sequence>
<feature type="transmembrane region" description="Helical" evidence="7">
    <location>
        <begin position="50"/>
        <end position="70"/>
    </location>
</feature>
<proteinExistence type="inferred from homology"/>
<comment type="subcellular location">
    <subcellularLocation>
        <location evidence="1">Cell membrane</location>
        <topology evidence="1">Multi-pass membrane protein</topology>
    </subcellularLocation>
</comment>
<evidence type="ECO:0000313" key="8">
    <source>
        <dbReference type="EMBL" id="WZW55369.1"/>
    </source>
</evidence>
<dbReference type="Proteomes" id="UP001484179">
    <property type="component" value="Chromosome 1"/>
</dbReference>
<comment type="similarity">
    <text evidence="2">Belongs to the DoxX family.</text>
</comment>
<dbReference type="PANTHER" id="PTHR33452">
    <property type="entry name" value="OXIDOREDUCTASE CATD-RELATED"/>
    <property type="match status" value="1"/>
</dbReference>
<evidence type="ECO:0000256" key="1">
    <source>
        <dbReference type="ARBA" id="ARBA00004651"/>
    </source>
</evidence>
<keyword evidence="4 7" id="KW-0812">Transmembrane</keyword>